<feature type="transmembrane region" description="Helical" evidence="5">
    <location>
        <begin position="244"/>
        <end position="265"/>
    </location>
</feature>
<dbReference type="PANTHER" id="PTHR22911">
    <property type="entry name" value="ACYL-MALONYL CONDENSING ENZYME-RELATED"/>
    <property type="match status" value="1"/>
</dbReference>
<dbReference type="KEGG" id="hfe:HFELIS_11080"/>
<feature type="transmembrane region" description="Helical" evidence="5">
    <location>
        <begin position="66"/>
        <end position="90"/>
    </location>
</feature>
<evidence type="ECO:0000259" key="6">
    <source>
        <dbReference type="Pfam" id="PF00892"/>
    </source>
</evidence>
<evidence type="ECO:0000256" key="5">
    <source>
        <dbReference type="SAM" id="Phobius"/>
    </source>
</evidence>
<feature type="transmembrane region" description="Helical" evidence="5">
    <location>
        <begin position="220"/>
        <end position="237"/>
    </location>
</feature>
<dbReference type="Pfam" id="PF00892">
    <property type="entry name" value="EamA"/>
    <property type="match status" value="1"/>
</dbReference>
<dbReference type="OrthoDB" id="5338756at2"/>
<reference evidence="7 8" key="1">
    <citation type="journal article" date="2011" name="Genome Biol. Evol.">
        <title>Comparative whole genome sequence analysis of the carcinogenic bacterial model pathogen Helicobacter felis.</title>
        <authorList>
            <person name="Arnold I.C."/>
            <person name="Zigova Z."/>
            <person name="Holden M."/>
            <person name="Lawley T.D."/>
            <person name="Rad R."/>
            <person name="Dougan G."/>
            <person name="Falkow S."/>
            <person name="Bentley S.D."/>
            <person name="Muller A."/>
        </authorList>
    </citation>
    <scope>NUCLEOTIDE SEQUENCE [LARGE SCALE GENOMIC DNA]</scope>
    <source>
        <strain evidence="8">ATCC 49179 / CCUG 28539 / NCTC 12436 / CS1</strain>
    </source>
</reference>
<protein>
    <submittedName>
        <fullName evidence="7">Integral membrane protein</fullName>
    </submittedName>
</protein>
<sequence>MNVKLGLFYMALSALNLGVMGALIKMMSHYYSPLENIFYRSFFMLLFLTLLYYAKPFSFKAHKKGGAFLLGWRMVIGSTSMILMCHNIYIMSLSTASAFNQSAPLYSIAIAFFIFKEPISPRLLLAGLLGVMGVILVANPYTSGLSWGQIVCGVLNGLLVAIAYSSLNRLKEYYDEGFVVFVFSLCLSVLGFIGLFIHLSPFASGYHPLRFDGSWWQWDLWVFMGIGFTGMLGQFFLTKAYMSAPVGIISPMNYTRLIWSSLFGILLGDPWLGIGEGVGMGLIVISGILITTQTRKKTHRG</sequence>
<evidence type="ECO:0000313" key="7">
    <source>
        <dbReference type="EMBL" id="CBY83192.1"/>
    </source>
</evidence>
<organism evidence="7 8">
    <name type="scientific">Helicobacter felis (strain ATCC 49179 / CCUG 28539 / NCTC 12436 / CS1)</name>
    <dbReference type="NCBI Taxonomy" id="936155"/>
    <lineage>
        <taxon>Bacteria</taxon>
        <taxon>Pseudomonadati</taxon>
        <taxon>Campylobacterota</taxon>
        <taxon>Epsilonproteobacteria</taxon>
        <taxon>Campylobacterales</taxon>
        <taxon>Helicobacteraceae</taxon>
        <taxon>Helicobacter</taxon>
    </lineage>
</organism>
<evidence type="ECO:0000256" key="4">
    <source>
        <dbReference type="ARBA" id="ARBA00023136"/>
    </source>
</evidence>
<dbReference type="EMBL" id="FQ670179">
    <property type="protein sequence ID" value="CBY83192.1"/>
    <property type="molecule type" value="Genomic_DNA"/>
</dbReference>
<dbReference type="GeneID" id="36134008"/>
<dbReference type="HOGENOM" id="CLU_032828_0_1_7"/>
<feature type="transmembrane region" description="Helical" evidence="5">
    <location>
        <begin position="7"/>
        <end position="31"/>
    </location>
</feature>
<keyword evidence="2 5" id="KW-0812">Transmembrane</keyword>
<dbReference type="InterPro" id="IPR000620">
    <property type="entry name" value="EamA_dom"/>
</dbReference>
<dbReference type="PANTHER" id="PTHR22911:SF6">
    <property type="entry name" value="SOLUTE CARRIER FAMILY 35 MEMBER G1"/>
    <property type="match status" value="1"/>
</dbReference>
<gene>
    <name evidence="7" type="ordered locus">Hfelis_11080</name>
</gene>
<accession>E7ADD5</accession>
<evidence type="ECO:0000313" key="8">
    <source>
        <dbReference type="Proteomes" id="UP000007934"/>
    </source>
</evidence>
<feature type="transmembrane region" description="Helical" evidence="5">
    <location>
        <begin position="147"/>
        <end position="167"/>
    </location>
</feature>
<keyword evidence="3 5" id="KW-1133">Transmembrane helix</keyword>
<keyword evidence="4 5" id="KW-0472">Membrane</keyword>
<dbReference type="InterPro" id="IPR037185">
    <property type="entry name" value="EmrE-like"/>
</dbReference>
<evidence type="ECO:0000256" key="3">
    <source>
        <dbReference type="ARBA" id="ARBA00022989"/>
    </source>
</evidence>
<dbReference type="Proteomes" id="UP000007934">
    <property type="component" value="Chromosome"/>
</dbReference>
<dbReference type="eggNOG" id="COG0697">
    <property type="taxonomic scope" value="Bacteria"/>
</dbReference>
<proteinExistence type="predicted"/>
<feature type="transmembrane region" description="Helical" evidence="5">
    <location>
        <begin position="122"/>
        <end position="141"/>
    </location>
</feature>
<feature type="transmembrane region" description="Helical" evidence="5">
    <location>
        <begin position="271"/>
        <end position="290"/>
    </location>
</feature>
<feature type="transmembrane region" description="Helical" evidence="5">
    <location>
        <begin position="37"/>
        <end position="54"/>
    </location>
</feature>
<dbReference type="GO" id="GO:0016020">
    <property type="term" value="C:membrane"/>
    <property type="evidence" value="ECO:0007669"/>
    <property type="project" value="UniProtKB-SubCell"/>
</dbReference>
<dbReference type="SUPFAM" id="SSF103481">
    <property type="entry name" value="Multidrug resistance efflux transporter EmrE"/>
    <property type="match status" value="2"/>
</dbReference>
<keyword evidence="8" id="KW-1185">Reference proteome</keyword>
<dbReference type="AlphaFoldDB" id="E7ADD5"/>
<dbReference type="STRING" id="936155.HFELIS_11080"/>
<feature type="transmembrane region" description="Helical" evidence="5">
    <location>
        <begin position="179"/>
        <end position="200"/>
    </location>
</feature>
<evidence type="ECO:0000256" key="1">
    <source>
        <dbReference type="ARBA" id="ARBA00004141"/>
    </source>
</evidence>
<evidence type="ECO:0000256" key="2">
    <source>
        <dbReference type="ARBA" id="ARBA00022692"/>
    </source>
</evidence>
<name>E7ADD5_HELFC</name>
<dbReference type="RefSeq" id="WP_013469556.1">
    <property type="nucleotide sequence ID" value="NC_014810.2"/>
</dbReference>
<feature type="domain" description="EamA" evidence="6">
    <location>
        <begin position="5"/>
        <end position="137"/>
    </location>
</feature>
<comment type="subcellular location">
    <subcellularLocation>
        <location evidence="1">Membrane</location>
        <topology evidence="1">Multi-pass membrane protein</topology>
    </subcellularLocation>
</comment>